<evidence type="ECO:0000313" key="2">
    <source>
        <dbReference type="Proteomes" id="UP000288024"/>
    </source>
</evidence>
<reference evidence="1 2" key="1">
    <citation type="submission" date="2019-01" db="EMBL/GenBank/DDBJ databases">
        <title>Bacillus sp. M5HDSG1-1, whole genome shotgun sequence.</title>
        <authorList>
            <person name="Tuo L."/>
        </authorList>
    </citation>
    <scope>NUCLEOTIDE SEQUENCE [LARGE SCALE GENOMIC DNA]</scope>
    <source>
        <strain evidence="1 2">M5HDSG1-1</strain>
    </source>
</reference>
<dbReference type="Proteomes" id="UP000288024">
    <property type="component" value="Unassembled WGS sequence"/>
</dbReference>
<comment type="caution">
    <text evidence="1">The sequence shown here is derived from an EMBL/GenBank/DDBJ whole genome shotgun (WGS) entry which is preliminary data.</text>
</comment>
<dbReference type="GeneID" id="87616529"/>
<dbReference type="RefSeq" id="WP_127737690.1">
    <property type="nucleotide sequence ID" value="NZ_CAJCKN010000049.1"/>
</dbReference>
<keyword evidence="2" id="KW-1185">Reference proteome</keyword>
<dbReference type="Pfam" id="PF14005">
    <property type="entry name" value="YpjP"/>
    <property type="match status" value="1"/>
</dbReference>
<proteinExistence type="predicted"/>
<dbReference type="EMBL" id="RZTZ01000002">
    <property type="protein sequence ID" value="RVT65473.1"/>
    <property type="molecule type" value="Genomic_DNA"/>
</dbReference>
<protein>
    <recommendedName>
        <fullName evidence="3">YpjP-like protein</fullName>
    </recommendedName>
</protein>
<sequence length="196" mass="22719">MPNWIRKSLVVFVSILTFGLITPSPSSLYNSGNGDEKKPADERQLPISTELSLEPVAVLDERSDREKVVGKLMEEAEVQSYTKFGSKIKPVIEDEFKLAILPNIEKAINDVTSSFPDEDLSQLTITEMPSPGTSERIFHILKDDQDVIRFHVRRDRPPQEGYWFNFHYHTFQDNFQNHYALGNIYWDKNMPPRWMS</sequence>
<dbReference type="InterPro" id="IPR025616">
    <property type="entry name" value="YpjP"/>
</dbReference>
<organism evidence="1 2">
    <name type="scientific">Niallia taxi</name>
    <dbReference type="NCBI Taxonomy" id="2499688"/>
    <lineage>
        <taxon>Bacteria</taxon>
        <taxon>Bacillati</taxon>
        <taxon>Bacillota</taxon>
        <taxon>Bacilli</taxon>
        <taxon>Bacillales</taxon>
        <taxon>Bacillaceae</taxon>
        <taxon>Niallia</taxon>
    </lineage>
</organism>
<dbReference type="AlphaFoldDB" id="A0A3S2UH27"/>
<accession>A0A3S2UH27</accession>
<evidence type="ECO:0000313" key="1">
    <source>
        <dbReference type="EMBL" id="RVT65473.1"/>
    </source>
</evidence>
<evidence type="ECO:0008006" key="3">
    <source>
        <dbReference type="Google" id="ProtNLM"/>
    </source>
</evidence>
<name>A0A3S2UH27_9BACI</name>
<gene>
    <name evidence="1" type="ORF">EM808_08225</name>
</gene>